<dbReference type="RefSeq" id="XP_031556525.1">
    <property type="nucleotide sequence ID" value="XM_031700665.1"/>
</dbReference>
<dbReference type="PANTHER" id="PTHR11537:SF252">
    <property type="entry name" value="POTASSIUM VOLTAGE-GATED CHANNEL PROTEIN SHAW"/>
    <property type="match status" value="1"/>
</dbReference>
<dbReference type="PANTHER" id="PTHR11537">
    <property type="entry name" value="VOLTAGE-GATED POTASSIUM CHANNEL"/>
    <property type="match status" value="1"/>
</dbReference>
<dbReference type="InterPro" id="IPR028325">
    <property type="entry name" value="VG_K_chnl"/>
</dbReference>
<evidence type="ECO:0000256" key="8">
    <source>
        <dbReference type="SAM" id="Phobius"/>
    </source>
</evidence>
<feature type="transmembrane region" description="Helical" evidence="8">
    <location>
        <begin position="6"/>
        <end position="25"/>
    </location>
</feature>
<dbReference type="RefSeq" id="XP_031556523.1">
    <property type="nucleotide sequence ID" value="XM_031700663.1"/>
</dbReference>
<feature type="domain" description="Potassium channel" evidence="9">
    <location>
        <begin position="228"/>
        <end position="301"/>
    </location>
</feature>
<dbReference type="RefSeq" id="XP_031556527.1">
    <property type="nucleotide sequence ID" value="XM_031700667.1"/>
</dbReference>
<gene>
    <name evidence="11 12 13 14 15 16" type="primary">LOC116293260</name>
</gene>
<evidence type="ECO:0000256" key="6">
    <source>
        <dbReference type="ARBA" id="ARBA00023136"/>
    </source>
</evidence>
<dbReference type="GeneID" id="116293260"/>
<evidence type="ECO:0000256" key="1">
    <source>
        <dbReference type="ARBA" id="ARBA00004141"/>
    </source>
</evidence>
<dbReference type="GO" id="GO:0008076">
    <property type="term" value="C:voltage-gated potassium channel complex"/>
    <property type="evidence" value="ECO:0007669"/>
    <property type="project" value="InterPro"/>
</dbReference>
<proteinExistence type="predicted"/>
<dbReference type="InterPro" id="IPR013099">
    <property type="entry name" value="K_chnl_dom"/>
</dbReference>
<keyword evidence="2" id="KW-0813">Transport</keyword>
<evidence type="ECO:0000256" key="7">
    <source>
        <dbReference type="ARBA" id="ARBA00023303"/>
    </source>
</evidence>
<protein>
    <submittedName>
        <fullName evidence="11 12">Uncharacterized protein LOC116293260</fullName>
    </submittedName>
</protein>
<evidence type="ECO:0000256" key="4">
    <source>
        <dbReference type="ARBA" id="ARBA00022989"/>
    </source>
</evidence>
<dbReference type="Gene3D" id="1.10.287.70">
    <property type="match status" value="1"/>
</dbReference>
<dbReference type="RefSeq" id="XP_031556524.1">
    <property type="nucleotide sequence ID" value="XM_031700664.1"/>
</dbReference>
<evidence type="ECO:0000313" key="16">
    <source>
        <dbReference type="RefSeq" id="XP_031556527.1"/>
    </source>
</evidence>
<evidence type="ECO:0000259" key="9">
    <source>
        <dbReference type="Pfam" id="PF07885"/>
    </source>
</evidence>
<keyword evidence="3 8" id="KW-0812">Transmembrane</keyword>
<dbReference type="GO" id="GO:0015276">
    <property type="term" value="F:ligand-gated monoatomic ion channel activity"/>
    <property type="evidence" value="ECO:0007669"/>
    <property type="project" value="InterPro"/>
</dbReference>
<evidence type="ECO:0000313" key="12">
    <source>
        <dbReference type="RefSeq" id="XP_031556523.1"/>
    </source>
</evidence>
<dbReference type="PRINTS" id="PR00169">
    <property type="entry name" value="KCHANNEL"/>
</dbReference>
<evidence type="ECO:0000313" key="10">
    <source>
        <dbReference type="Proteomes" id="UP000515163"/>
    </source>
</evidence>
<feature type="transmembrane region" description="Helical" evidence="8">
    <location>
        <begin position="212"/>
        <end position="233"/>
    </location>
</feature>
<dbReference type="Proteomes" id="UP000515163">
    <property type="component" value="Unplaced"/>
</dbReference>
<evidence type="ECO:0000313" key="14">
    <source>
        <dbReference type="RefSeq" id="XP_031556525.1"/>
    </source>
</evidence>
<evidence type="ECO:0000256" key="5">
    <source>
        <dbReference type="ARBA" id="ARBA00023065"/>
    </source>
</evidence>
<keyword evidence="4 8" id="KW-1133">Transmembrane helix</keyword>
<keyword evidence="5" id="KW-0406">Ion transport</keyword>
<evidence type="ECO:0000313" key="13">
    <source>
        <dbReference type="RefSeq" id="XP_031556524.1"/>
    </source>
</evidence>
<dbReference type="RefSeq" id="XP_031556522.1">
    <property type="nucleotide sequence ID" value="XM_031700662.1"/>
</dbReference>
<dbReference type="Pfam" id="PF07885">
    <property type="entry name" value="Ion_trans_2"/>
    <property type="match status" value="1"/>
</dbReference>
<feature type="transmembrane region" description="Helical" evidence="8">
    <location>
        <begin position="278"/>
        <end position="302"/>
    </location>
</feature>
<name>A0A6P8HVB0_ACTTE</name>
<keyword evidence="7" id="KW-0407">Ion channel</keyword>
<keyword evidence="10" id="KW-1185">Reference proteome</keyword>
<dbReference type="KEGG" id="aten:116293260"/>
<feature type="transmembrane region" description="Helical" evidence="8">
    <location>
        <begin position="245"/>
        <end position="266"/>
    </location>
</feature>
<reference evidence="11 12" key="1">
    <citation type="submission" date="2025-04" db="UniProtKB">
        <authorList>
            <consortium name="RefSeq"/>
        </authorList>
    </citation>
    <scope>IDENTIFICATION</scope>
    <source>
        <tissue evidence="11 12">Tentacle</tissue>
    </source>
</reference>
<dbReference type="SUPFAM" id="SSF53850">
    <property type="entry name" value="Periplasmic binding protein-like II"/>
    <property type="match status" value="1"/>
</dbReference>
<feature type="transmembrane region" description="Helical" evidence="8">
    <location>
        <begin position="452"/>
        <end position="474"/>
    </location>
</feature>
<comment type="subcellular location">
    <subcellularLocation>
        <location evidence="1">Membrane</location>
        <topology evidence="1">Multi-pass membrane protein</topology>
    </subcellularLocation>
</comment>
<evidence type="ECO:0000313" key="11">
    <source>
        <dbReference type="RefSeq" id="XP_031556522.1"/>
    </source>
</evidence>
<accession>A0A6P8HVB0</accession>
<dbReference type="GO" id="GO:0005251">
    <property type="term" value="F:delayed rectifier potassium channel activity"/>
    <property type="evidence" value="ECO:0007669"/>
    <property type="project" value="TreeGrafter"/>
</dbReference>
<dbReference type="SUPFAM" id="SSF81324">
    <property type="entry name" value="Voltage-gated potassium channels"/>
    <property type="match status" value="1"/>
</dbReference>
<evidence type="ECO:0000256" key="3">
    <source>
        <dbReference type="ARBA" id="ARBA00022692"/>
    </source>
</evidence>
<evidence type="ECO:0000313" key="15">
    <source>
        <dbReference type="RefSeq" id="XP_031556526.1"/>
    </source>
</evidence>
<dbReference type="RefSeq" id="XP_031556526.1">
    <property type="nucleotide sequence ID" value="XM_031700666.1"/>
</dbReference>
<organism evidence="10 16">
    <name type="scientific">Actinia tenebrosa</name>
    <name type="common">Australian red waratah sea anemone</name>
    <dbReference type="NCBI Taxonomy" id="6105"/>
    <lineage>
        <taxon>Eukaryota</taxon>
        <taxon>Metazoa</taxon>
        <taxon>Cnidaria</taxon>
        <taxon>Anthozoa</taxon>
        <taxon>Hexacorallia</taxon>
        <taxon>Actiniaria</taxon>
        <taxon>Actiniidae</taxon>
        <taxon>Actinia</taxon>
    </lineage>
</organism>
<dbReference type="GO" id="GO:0001508">
    <property type="term" value="P:action potential"/>
    <property type="evidence" value="ECO:0007669"/>
    <property type="project" value="TreeGrafter"/>
</dbReference>
<evidence type="ECO:0000256" key="2">
    <source>
        <dbReference type="ARBA" id="ARBA00022448"/>
    </source>
</evidence>
<sequence>MACVSTTAILAMLFLYFTGCTTITFKSKTHKPESTSPEISEGFYFLSENVFAENGTFSSDNTTTIARGKELKMEELSKSTLDEKCDGGLPISASWQYYGPYAKSSTKMNSKLGVEGIFPHLINKMLNFCCNMSTVVSYGKIIKSIRKLEGQLDDPQAAYDLTFPITGISEDDKTFKDLQFIPVVQAPRVALLVLDKDMTDQTSQLLMTVTKAWPILVFIIVAATLSGMIIWALDRLKNPDEFPPPFISGTWEGFWWAFVTMTTVGYGDRAPKSLLARVFCIVWILVGIIIIAIFTAIITASLSASIQHHFTVHGSKVGAVSGSEEQRLGVSLNADMIPYQSIPEMNKALLNQTLNGSLIDNYVLTHYSDYIKFNPVRIETTYNHPITYGIVLRDNSSKMVECFRSYVRNHPQEVFEIIAKNLQPLINPTDAESQEVKASRELFFYREPSFKFVLHVLLSVVGFLLLFGALWELLYRKPKARQLKAQRSENPGTYLALSQMRGGNCDCHEMMLNHQTIQAIKDKSIRIKELIKEYEEFYEKWLTKVRDVERDDNGHITPNMV</sequence>
<dbReference type="AlphaFoldDB" id="A0A6P8HVB0"/>
<keyword evidence="6 8" id="KW-0472">Membrane</keyword>
<dbReference type="OrthoDB" id="5953876at2759"/>